<dbReference type="EMBL" id="JAINDJ010000004">
    <property type="protein sequence ID" value="KAG9450723.1"/>
    <property type="molecule type" value="Genomic_DNA"/>
</dbReference>
<protein>
    <submittedName>
        <fullName evidence="4">Uncharacterized protein</fullName>
    </submittedName>
</protein>
<proteinExistence type="predicted"/>
<gene>
    <name evidence="4" type="ORF">H6P81_010688</name>
</gene>
<evidence type="ECO:0000256" key="2">
    <source>
        <dbReference type="SAM" id="Phobius"/>
    </source>
</evidence>
<dbReference type="AlphaFoldDB" id="A0AAV7ETX0"/>
<feature type="signal peptide" evidence="3">
    <location>
        <begin position="1"/>
        <end position="27"/>
    </location>
</feature>
<evidence type="ECO:0000256" key="1">
    <source>
        <dbReference type="SAM" id="MobiDB-lite"/>
    </source>
</evidence>
<evidence type="ECO:0000313" key="5">
    <source>
        <dbReference type="Proteomes" id="UP000825729"/>
    </source>
</evidence>
<accession>A0AAV7ETX0</accession>
<keyword evidence="3" id="KW-0732">Signal</keyword>
<sequence length="119" mass="11549">MGSAAALLAGLIVVVLLLPSTPSAADADVTAPPPGPSTSSASTKLGLSASSTPDLVSAPNNEPMYYIASPIGDTWKVVDTPTLSPVRAVDDSANGASVAAAMSGTAAIASVLFAALALL</sequence>
<keyword evidence="5" id="KW-1185">Reference proteome</keyword>
<dbReference type="Proteomes" id="UP000825729">
    <property type="component" value="Unassembled WGS sequence"/>
</dbReference>
<name>A0AAV7ETX0_ARIFI</name>
<reference evidence="4 5" key="1">
    <citation type="submission" date="2021-07" db="EMBL/GenBank/DDBJ databases">
        <title>The Aristolochia fimbriata genome: insights into angiosperm evolution, floral development and chemical biosynthesis.</title>
        <authorList>
            <person name="Jiao Y."/>
        </authorList>
    </citation>
    <scope>NUCLEOTIDE SEQUENCE [LARGE SCALE GENOMIC DNA]</scope>
    <source>
        <strain evidence="4">IBCAS-2021</strain>
        <tissue evidence="4">Leaf</tissue>
    </source>
</reference>
<evidence type="ECO:0000313" key="4">
    <source>
        <dbReference type="EMBL" id="KAG9450723.1"/>
    </source>
</evidence>
<evidence type="ECO:0000256" key="3">
    <source>
        <dbReference type="SAM" id="SignalP"/>
    </source>
</evidence>
<feature type="chain" id="PRO_5043540871" evidence="3">
    <location>
        <begin position="28"/>
        <end position="119"/>
    </location>
</feature>
<comment type="caution">
    <text evidence="4">The sequence shown here is derived from an EMBL/GenBank/DDBJ whole genome shotgun (WGS) entry which is preliminary data.</text>
</comment>
<keyword evidence="2" id="KW-1133">Transmembrane helix</keyword>
<feature type="region of interest" description="Disordered" evidence="1">
    <location>
        <begin position="25"/>
        <end position="56"/>
    </location>
</feature>
<keyword evidence="2" id="KW-0472">Membrane</keyword>
<keyword evidence="2" id="KW-0812">Transmembrane</keyword>
<feature type="transmembrane region" description="Helical" evidence="2">
    <location>
        <begin position="96"/>
        <end position="118"/>
    </location>
</feature>
<organism evidence="4 5">
    <name type="scientific">Aristolochia fimbriata</name>
    <name type="common">White veined hardy Dutchman's pipe vine</name>
    <dbReference type="NCBI Taxonomy" id="158543"/>
    <lineage>
        <taxon>Eukaryota</taxon>
        <taxon>Viridiplantae</taxon>
        <taxon>Streptophyta</taxon>
        <taxon>Embryophyta</taxon>
        <taxon>Tracheophyta</taxon>
        <taxon>Spermatophyta</taxon>
        <taxon>Magnoliopsida</taxon>
        <taxon>Magnoliidae</taxon>
        <taxon>Piperales</taxon>
        <taxon>Aristolochiaceae</taxon>
        <taxon>Aristolochia</taxon>
    </lineage>
</organism>